<evidence type="ECO:0000313" key="2">
    <source>
        <dbReference type="Proteomes" id="UP000257323"/>
    </source>
</evidence>
<dbReference type="EMBL" id="QUAH01000007">
    <property type="protein sequence ID" value="RFT15715.1"/>
    <property type="molecule type" value="Genomic_DNA"/>
</dbReference>
<protein>
    <submittedName>
        <fullName evidence="1">Uncharacterized protein</fullName>
    </submittedName>
</protein>
<dbReference type="Proteomes" id="UP000257323">
    <property type="component" value="Unassembled WGS sequence"/>
</dbReference>
<organism evidence="1 2">
    <name type="scientific">Candidatus Saccharicenans subterraneus</name>
    <dbReference type="NCBI Taxonomy" id="2508984"/>
    <lineage>
        <taxon>Bacteria</taxon>
        <taxon>Candidatus Aminicenantota</taxon>
        <taxon>Candidatus Aminicenantia</taxon>
        <taxon>Candidatus Aminicenantales</taxon>
        <taxon>Candidatus Saccharicenantaceae</taxon>
        <taxon>Candidatus Saccharicenans</taxon>
    </lineage>
</organism>
<gene>
    <name evidence="1" type="ORF">OP8BY_0090</name>
</gene>
<name>A0A3E2BLT4_9BACT</name>
<comment type="caution">
    <text evidence="1">The sequence shown here is derived from an EMBL/GenBank/DDBJ whole genome shotgun (WGS) entry which is preliminary data.</text>
</comment>
<dbReference type="AlphaFoldDB" id="A0A3E2BLT4"/>
<evidence type="ECO:0000313" key="1">
    <source>
        <dbReference type="EMBL" id="RFT15715.1"/>
    </source>
</evidence>
<sequence length="139" mass="15088">MRADTSTRATFSLELKEWLVLEIKSAHDGFSDTGNLQALGQAEVVLGQPVQVRALLSVSEGDTIALKGVIYSEEEPENQSLLIWRGQGDIQGEGLVLVGQENIYAVWQGNGLKTGSLVFLDREGNSGHVFKARFTLSAL</sequence>
<accession>A0A3E2BLT4</accession>
<proteinExistence type="predicted"/>
<reference evidence="1 2" key="1">
    <citation type="submission" date="2018-08" db="EMBL/GenBank/DDBJ databases">
        <title>Genome analysis of the thermophilic bacterium of the candidate phylum Aminicenantes from deep subsurface aquifer revealed its physiology and ecological role.</title>
        <authorList>
            <person name="Kadnikov V.V."/>
            <person name="Mardanov A.V."/>
            <person name="Beletsky A.V."/>
            <person name="Karnachuk O.V."/>
            <person name="Ravin N.V."/>
        </authorList>
    </citation>
    <scope>NUCLEOTIDE SEQUENCE [LARGE SCALE GENOMIC DNA]</scope>
    <source>
        <strain evidence="1">BY38</strain>
    </source>
</reference>